<gene>
    <name evidence="1" type="ORF">WT56_13170</name>
</gene>
<evidence type="ECO:0000313" key="1">
    <source>
        <dbReference type="EMBL" id="KWF30945.1"/>
    </source>
</evidence>
<name>A0A132EJ19_9BURK</name>
<protein>
    <recommendedName>
        <fullName evidence="3">Restriction endonuclease</fullName>
    </recommendedName>
</protein>
<dbReference type="PANTHER" id="PTHR38733:SF1">
    <property type="entry name" value="TYPE IV METHYL-DIRECTED RESTRICTION ENZYME ECOKMCRBC"/>
    <property type="match status" value="1"/>
</dbReference>
<organism evidence="1 2">
    <name type="scientific">Burkholderia pseudomultivorans</name>
    <dbReference type="NCBI Taxonomy" id="1207504"/>
    <lineage>
        <taxon>Bacteria</taxon>
        <taxon>Pseudomonadati</taxon>
        <taxon>Pseudomonadota</taxon>
        <taxon>Betaproteobacteria</taxon>
        <taxon>Burkholderiales</taxon>
        <taxon>Burkholderiaceae</taxon>
        <taxon>Burkholderia</taxon>
        <taxon>Burkholderia cepacia complex</taxon>
    </lineage>
</organism>
<dbReference type="EMBL" id="LPJR01000025">
    <property type="protein sequence ID" value="KWF30945.1"/>
    <property type="molecule type" value="Genomic_DNA"/>
</dbReference>
<proteinExistence type="predicted"/>
<dbReference type="AlphaFoldDB" id="A0A132EJ19"/>
<dbReference type="Pfam" id="PF10117">
    <property type="entry name" value="McrBC"/>
    <property type="match status" value="1"/>
</dbReference>
<comment type="caution">
    <text evidence="1">The sequence shown here is derived from an EMBL/GenBank/DDBJ whole genome shotgun (WGS) entry which is preliminary data.</text>
</comment>
<dbReference type="PANTHER" id="PTHR38733">
    <property type="entry name" value="PROTEIN MCRC"/>
    <property type="match status" value="1"/>
</dbReference>
<dbReference type="RefSeq" id="WP_060241132.1">
    <property type="nucleotide sequence ID" value="NZ_LPJR01000025.1"/>
</dbReference>
<dbReference type="InterPro" id="IPR019292">
    <property type="entry name" value="McrC"/>
</dbReference>
<dbReference type="Proteomes" id="UP000062912">
    <property type="component" value="Unassembled WGS sequence"/>
</dbReference>
<evidence type="ECO:0000313" key="2">
    <source>
        <dbReference type="Proteomes" id="UP000062912"/>
    </source>
</evidence>
<reference evidence="1 2" key="1">
    <citation type="submission" date="2015-11" db="EMBL/GenBank/DDBJ databases">
        <title>Expanding the genomic diversity of Burkholderia species for the development of highly accurate diagnostics.</title>
        <authorList>
            <person name="Sahl J."/>
            <person name="Keim P."/>
            <person name="Wagner D."/>
        </authorList>
    </citation>
    <scope>NUCLEOTIDE SEQUENCE [LARGE SCALE GENOMIC DNA]</scope>
    <source>
        <strain evidence="1 2">MSMB368WGS</strain>
    </source>
</reference>
<accession>A0A132EJ19</accession>
<sequence>MAIVSVREHGKLAVGTPRPDLPAVSAAVATDITAIKKVYGFEVFKYVNATTIAAQQYVGVLQTGAETVEVLPKIAGDDDHVRRNLVGMLSVALDLDIGEGEIAQVGKQTQGVLEMLIRLYCDKLFGQVRRGLVRRYETREENLCVMRGRLSIPAQIQKNAANPERLYCRFDEFHEDNPLNVILKASVRFLLKHSRSFSNQQRLSELLLAFEGVNDCAPASLPWPRVNFDRLNERYKPCYRLAELFLRRTSPDVTAGGTYGFSLFFDMNLLFEEYIGRVALRVLARQGLRGRLQGPRRFLAYDTAADKAAFAMKPDLVAMMDLEPRIVIDTKWKRLSPAESKEGVAQADLYQMYAYASCYGCRNVVLVYPHDSLLGECTGVRRTFRLNTAGRAAQPAESTTLGIATVDLTDLKRVPSQLERIFASMH</sequence>
<evidence type="ECO:0008006" key="3">
    <source>
        <dbReference type="Google" id="ProtNLM"/>
    </source>
</evidence>